<feature type="chain" id="PRO_5041126526" evidence="1">
    <location>
        <begin position="23"/>
        <end position="171"/>
    </location>
</feature>
<dbReference type="InterPro" id="IPR008966">
    <property type="entry name" value="Adhesion_dom_sf"/>
</dbReference>
<dbReference type="SUPFAM" id="SSF49401">
    <property type="entry name" value="Bacterial adhesins"/>
    <property type="match status" value="1"/>
</dbReference>
<organism evidence="3 4">
    <name type="scientific">Serratia odorifera</name>
    <dbReference type="NCBI Taxonomy" id="618"/>
    <lineage>
        <taxon>Bacteria</taxon>
        <taxon>Pseudomonadati</taxon>
        <taxon>Pseudomonadota</taxon>
        <taxon>Gammaproteobacteria</taxon>
        <taxon>Enterobacterales</taxon>
        <taxon>Yersiniaceae</taxon>
        <taxon>Serratia</taxon>
    </lineage>
</organism>
<evidence type="ECO:0000313" key="3">
    <source>
        <dbReference type="EMBL" id="VDZ56137.1"/>
    </source>
</evidence>
<accession>A0A447KQH5</accession>
<name>A0A447KQH5_SEROD</name>
<dbReference type="Proteomes" id="UP000281391">
    <property type="component" value="Chromosome"/>
</dbReference>
<dbReference type="KEGG" id="sof:NCTC11214_01987"/>
<feature type="signal peptide" evidence="1">
    <location>
        <begin position="1"/>
        <end position="22"/>
    </location>
</feature>
<feature type="domain" description="Fimbrial-type adhesion" evidence="2">
    <location>
        <begin position="25"/>
        <end position="171"/>
    </location>
</feature>
<reference evidence="3 4" key="1">
    <citation type="submission" date="2018-12" db="EMBL/GenBank/DDBJ databases">
        <authorList>
            <consortium name="Pathogen Informatics"/>
        </authorList>
    </citation>
    <scope>NUCLEOTIDE SEQUENCE [LARGE SCALE GENOMIC DNA]</scope>
    <source>
        <strain evidence="3 4">NCTC11214</strain>
    </source>
</reference>
<dbReference type="PANTHER" id="PTHR33420">
    <property type="entry name" value="FIMBRIAL SUBUNIT ELFA-RELATED"/>
    <property type="match status" value="1"/>
</dbReference>
<dbReference type="InterPro" id="IPR000259">
    <property type="entry name" value="Adhesion_dom_fimbrial"/>
</dbReference>
<dbReference type="RefSeq" id="WP_004957490.1">
    <property type="nucleotide sequence ID" value="NZ_JAEKCK010000007.1"/>
</dbReference>
<protein>
    <submittedName>
        <fullName evidence="3">Putative fimbrial protein SthD</fullName>
    </submittedName>
</protein>
<dbReference type="InterPro" id="IPR036937">
    <property type="entry name" value="Adhesion_dom_fimbrial_sf"/>
</dbReference>
<dbReference type="AlphaFoldDB" id="A0A447KQH5"/>
<dbReference type="Gene3D" id="2.60.40.1090">
    <property type="entry name" value="Fimbrial-type adhesion domain"/>
    <property type="match status" value="1"/>
</dbReference>
<sequence length="171" mass="17647">MSHLTTVTCLVIGSLLSCASIASEINITGRVFASPCQIDSGSVSQTVEFDQLRASELKTAGAASDWKNVNVKLVSCPATTSQVTVTFDGSRSATDASLYANQLATGATGIALQVAQQADTSKVQGPGSSMTAAVNAQRVAIFPLAGRLYNLNGNVGAGKFSSMVLMSMTYQ</sequence>
<dbReference type="GO" id="GO:0043709">
    <property type="term" value="P:cell adhesion involved in single-species biofilm formation"/>
    <property type="evidence" value="ECO:0007669"/>
    <property type="project" value="TreeGrafter"/>
</dbReference>
<dbReference type="EMBL" id="LR134117">
    <property type="protein sequence ID" value="VDZ56137.1"/>
    <property type="molecule type" value="Genomic_DNA"/>
</dbReference>
<dbReference type="InterPro" id="IPR050263">
    <property type="entry name" value="Bact_Fimbrial_Adh_Pro"/>
</dbReference>
<keyword evidence="1" id="KW-0732">Signal</keyword>
<gene>
    <name evidence="3" type="primary">fimG_4</name>
    <name evidence="3" type="ORF">NCTC11214_01987</name>
</gene>
<dbReference type="GO" id="GO:0009289">
    <property type="term" value="C:pilus"/>
    <property type="evidence" value="ECO:0007669"/>
    <property type="project" value="InterPro"/>
</dbReference>
<evidence type="ECO:0000259" key="2">
    <source>
        <dbReference type="Pfam" id="PF00419"/>
    </source>
</evidence>
<dbReference type="Pfam" id="PF00419">
    <property type="entry name" value="Fimbrial"/>
    <property type="match status" value="1"/>
</dbReference>
<dbReference type="PANTHER" id="PTHR33420:SF27">
    <property type="entry name" value="PROTEIN FIMG"/>
    <property type="match status" value="1"/>
</dbReference>
<proteinExistence type="predicted"/>
<evidence type="ECO:0000256" key="1">
    <source>
        <dbReference type="SAM" id="SignalP"/>
    </source>
</evidence>
<evidence type="ECO:0000313" key="4">
    <source>
        <dbReference type="Proteomes" id="UP000281391"/>
    </source>
</evidence>